<proteinExistence type="predicted"/>
<organism evidence="3 4">
    <name type="scientific">Pelodiscus sinensis</name>
    <name type="common">Chinese softshell turtle</name>
    <name type="synonym">Trionyx sinensis</name>
    <dbReference type="NCBI Taxonomy" id="13735"/>
    <lineage>
        <taxon>Eukaryota</taxon>
        <taxon>Metazoa</taxon>
        <taxon>Chordata</taxon>
        <taxon>Craniata</taxon>
        <taxon>Vertebrata</taxon>
        <taxon>Euteleostomi</taxon>
        <taxon>Archelosauria</taxon>
        <taxon>Testudinata</taxon>
        <taxon>Testudines</taxon>
        <taxon>Cryptodira</taxon>
        <taxon>Trionychia</taxon>
        <taxon>Trionychidae</taxon>
        <taxon>Pelodiscus</taxon>
    </lineage>
</organism>
<dbReference type="HOGENOM" id="CLU_029489_1_0_1"/>
<reference evidence="4" key="2">
    <citation type="journal article" date="2013" name="Nat. Genet.">
        <title>The draft genomes of soft-shell turtle and green sea turtle yield insights into the development and evolution of the turtle-specific body plan.</title>
        <authorList>
            <person name="Wang Z."/>
            <person name="Pascual-Anaya J."/>
            <person name="Zadissa A."/>
            <person name="Li W."/>
            <person name="Niimura Y."/>
            <person name="Huang Z."/>
            <person name="Li C."/>
            <person name="White S."/>
            <person name="Xiong Z."/>
            <person name="Fang D."/>
            <person name="Wang B."/>
            <person name="Ming Y."/>
            <person name="Chen Y."/>
            <person name="Zheng Y."/>
            <person name="Kuraku S."/>
            <person name="Pignatelli M."/>
            <person name="Herrero J."/>
            <person name="Beal K."/>
            <person name="Nozawa M."/>
            <person name="Li Q."/>
            <person name="Wang J."/>
            <person name="Zhang H."/>
            <person name="Yu L."/>
            <person name="Shigenobu S."/>
            <person name="Wang J."/>
            <person name="Liu J."/>
            <person name="Flicek P."/>
            <person name="Searle S."/>
            <person name="Wang J."/>
            <person name="Kuratani S."/>
            <person name="Yin Y."/>
            <person name="Aken B."/>
            <person name="Zhang G."/>
            <person name="Irie N."/>
        </authorList>
    </citation>
    <scope>NUCLEOTIDE SEQUENCE [LARGE SCALE GENOMIC DNA]</scope>
    <source>
        <strain evidence="4">Daiwa-1</strain>
    </source>
</reference>
<feature type="signal peptide" evidence="1">
    <location>
        <begin position="1"/>
        <end position="30"/>
    </location>
</feature>
<keyword evidence="1" id="KW-0732">Signal</keyword>
<dbReference type="EMBL" id="AGCU01102929">
    <property type="status" value="NOT_ANNOTATED_CDS"/>
    <property type="molecule type" value="Genomic_DNA"/>
</dbReference>
<reference evidence="3" key="3">
    <citation type="submission" date="2025-08" db="UniProtKB">
        <authorList>
            <consortium name="Ensembl"/>
        </authorList>
    </citation>
    <scope>IDENTIFICATION</scope>
</reference>
<feature type="chain" id="PRO_5003905302" description="IgGFc-binding protein N-terminal domain-containing protein" evidence="1">
    <location>
        <begin position="31"/>
        <end position="453"/>
    </location>
</feature>
<dbReference type="GeneTree" id="ENSGT00830000128645"/>
<dbReference type="PANTHER" id="PTHR46534">
    <property type="entry name" value="IGGFC_BINDING DOMAIN-CONTAINING PROTEIN"/>
    <property type="match status" value="1"/>
</dbReference>
<keyword evidence="4" id="KW-1185">Reference proteome</keyword>
<dbReference type="AlphaFoldDB" id="K7FJT5"/>
<sequence length="453" mass="49307">MDLRKAKLLLWARMLVLWGMFNLPLPVASGEIPGSSPPSLLGREFITAFMQNDLQPTLSSDFRLLITAYDPATLITISMKKPALRVSVQASAGQTVTVKIPPYAEMTGSTVFDNTVVVWADSDISVLSFNSKSNSADTTPVYPVHSLGTEYYVITPTVGTDRYREFAIVAWEGPTTVEVYLKGAVIFQGKTHARGSKLTIKLEAHQAAQLQSPVDVSGTRIVSQKPVAVYVGHTCVTRATQCDHVSEQLLPVSSWGTSFIVPSLSSERQHDFLYVATSQTTQVEVQSGRSKISRALTAEQVMLYGIPSSTALLFSANARVQLMFFSNGGTKGNIRYDPFFMAIPAISSYCQSYHIYGFDDFENYALIIAKTSESAGVTIDKRPLHNVLWKPVLGTEYSWAEYSLGKGFQAHSMEHGSSPFGLLSVGIGNQKAFGSPAICASSEYSVVTPHPSA</sequence>
<evidence type="ECO:0000256" key="1">
    <source>
        <dbReference type="SAM" id="SignalP"/>
    </source>
</evidence>
<dbReference type="InterPro" id="IPR035234">
    <property type="entry name" value="IgGFc-bd_N"/>
</dbReference>
<dbReference type="eggNOG" id="KOG1216">
    <property type="taxonomic scope" value="Eukaryota"/>
</dbReference>
<name>K7FJT5_PELSI</name>
<evidence type="ECO:0000313" key="4">
    <source>
        <dbReference type="Proteomes" id="UP000007267"/>
    </source>
</evidence>
<dbReference type="STRING" id="13735.ENSPSIP00000008295"/>
<dbReference type="OMA" id="YQNVSYN"/>
<evidence type="ECO:0000313" key="3">
    <source>
        <dbReference type="Ensembl" id="ENSPSIP00000008295.1"/>
    </source>
</evidence>
<evidence type="ECO:0000259" key="2">
    <source>
        <dbReference type="Pfam" id="PF17517"/>
    </source>
</evidence>
<dbReference type="Proteomes" id="UP000007267">
    <property type="component" value="Unassembled WGS sequence"/>
</dbReference>
<dbReference type="Ensembl" id="ENSPSIT00000008338.1">
    <property type="protein sequence ID" value="ENSPSIP00000008295.1"/>
    <property type="gene ID" value="ENSPSIG00000007605.1"/>
</dbReference>
<dbReference type="PANTHER" id="PTHR46534:SF2">
    <property type="entry name" value="VWFD DOMAIN-CONTAINING PROTEIN"/>
    <property type="match status" value="1"/>
</dbReference>
<reference evidence="4" key="1">
    <citation type="submission" date="2011-10" db="EMBL/GenBank/DDBJ databases">
        <authorList>
            <consortium name="Soft-shell Turtle Genome Consortium"/>
        </authorList>
    </citation>
    <scope>NUCLEOTIDE SEQUENCE [LARGE SCALE GENOMIC DNA]</scope>
    <source>
        <strain evidence="4">Daiwa-1</strain>
    </source>
</reference>
<reference evidence="3" key="4">
    <citation type="submission" date="2025-09" db="UniProtKB">
        <authorList>
            <consortium name="Ensembl"/>
        </authorList>
    </citation>
    <scope>IDENTIFICATION</scope>
</reference>
<feature type="domain" description="IgGFc-binding protein N-terminal" evidence="2">
    <location>
        <begin position="137"/>
        <end position="426"/>
    </location>
</feature>
<accession>K7FJT5</accession>
<protein>
    <recommendedName>
        <fullName evidence="2">IgGFc-binding protein N-terminal domain-containing protein</fullName>
    </recommendedName>
</protein>
<dbReference type="Pfam" id="PF17517">
    <property type="entry name" value="IgGFc_binding"/>
    <property type="match status" value="1"/>
</dbReference>